<comment type="caution">
    <text evidence="2">The sequence shown here is derived from an EMBL/GenBank/DDBJ whole genome shotgun (WGS) entry which is preliminary data.</text>
</comment>
<protein>
    <submittedName>
        <fullName evidence="2">Uncharacterized protein</fullName>
    </submittedName>
</protein>
<feature type="region of interest" description="Disordered" evidence="1">
    <location>
        <begin position="148"/>
        <end position="185"/>
    </location>
</feature>
<proteinExistence type="predicted"/>
<dbReference type="Proteomes" id="UP000265520">
    <property type="component" value="Unassembled WGS sequence"/>
</dbReference>
<keyword evidence="3" id="KW-1185">Reference proteome</keyword>
<dbReference type="EMBL" id="LXQA010126666">
    <property type="protein sequence ID" value="MCI21768.1"/>
    <property type="molecule type" value="Genomic_DNA"/>
</dbReference>
<name>A0A392QC88_9FABA</name>
<feature type="non-terminal residue" evidence="2">
    <location>
        <position position="1"/>
    </location>
</feature>
<feature type="compositionally biased region" description="Basic and acidic residues" evidence="1">
    <location>
        <begin position="170"/>
        <end position="180"/>
    </location>
</feature>
<accession>A0A392QC88</accession>
<evidence type="ECO:0000313" key="3">
    <source>
        <dbReference type="Proteomes" id="UP000265520"/>
    </source>
</evidence>
<feature type="non-terminal residue" evidence="2">
    <location>
        <position position="202"/>
    </location>
</feature>
<dbReference type="AlphaFoldDB" id="A0A392QC88"/>
<organism evidence="2 3">
    <name type="scientific">Trifolium medium</name>
    <dbReference type="NCBI Taxonomy" id="97028"/>
    <lineage>
        <taxon>Eukaryota</taxon>
        <taxon>Viridiplantae</taxon>
        <taxon>Streptophyta</taxon>
        <taxon>Embryophyta</taxon>
        <taxon>Tracheophyta</taxon>
        <taxon>Spermatophyta</taxon>
        <taxon>Magnoliopsida</taxon>
        <taxon>eudicotyledons</taxon>
        <taxon>Gunneridae</taxon>
        <taxon>Pentapetalae</taxon>
        <taxon>rosids</taxon>
        <taxon>fabids</taxon>
        <taxon>Fabales</taxon>
        <taxon>Fabaceae</taxon>
        <taxon>Papilionoideae</taxon>
        <taxon>50 kb inversion clade</taxon>
        <taxon>NPAAA clade</taxon>
        <taxon>Hologalegina</taxon>
        <taxon>IRL clade</taxon>
        <taxon>Trifolieae</taxon>
        <taxon>Trifolium</taxon>
    </lineage>
</organism>
<sequence length="202" mass="23177">DVQEAEWNREIEIFLQRLEDDLEEAPKVVDQPSELKALPPKWKYVFLGERLEKPIIISSVLTSFKEEELIKEAKTVNDSLEGDLNGMIPIYCVHTPKRDKDLNPVVQPQEVPTPTLEDVVKKEVRKFFETGLINCVLDSLRVSPVVVTPKTKASKKSPKRSIKRKKFKWKTKEGNQKSDPESVNSWLVDRTVAPLKMGIKRS</sequence>
<reference evidence="2 3" key="1">
    <citation type="journal article" date="2018" name="Front. Plant Sci.">
        <title>Red Clover (Trifolium pratense) and Zigzag Clover (T. medium) - A Picture of Genomic Similarities and Differences.</title>
        <authorList>
            <person name="Dluhosova J."/>
            <person name="Istvanek J."/>
            <person name="Nedelnik J."/>
            <person name="Repkova J."/>
        </authorList>
    </citation>
    <scope>NUCLEOTIDE SEQUENCE [LARGE SCALE GENOMIC DNA]</scope>
    <source>
        <strain evidence="3">cv. 10/8</strain>
        <tissue evidence="2">Leaf</tissue>
    </source>
</reference>
<evidence type="ECO:0000256" key="1">
    <source>
        <dbReference type="SAM" id="MobiDB-lite"/>
    </source>
</evidence>
<evidence type="ECO:0000313" key="2">
    <source>
        <dbReference type="EMBL" id="MCI21768.1"/>
    </source>
</evidence>
<feature type="compositionally biased region" description="Basic residues" evidence="1">
    <location>
        <begin position="152"/>
        <end position="169"/>
    </location>
</feature>